<name>A0A918KIY7_9GAMM</name>
<evidence type="ECO:0000256" key="5">
    <source>
        <dbReference type="HAMAP-Rule" id="MF_00014"/>
    </source>
</evidence>
<dbReference type="AlphaFoldDB" id="A0A918KIY7"/>
<dbReference type="GO" id="GO:0043022">
    <property type="term" value="F:ribosome binding"/>
    <property type="evidence" value="ECO:0007669"/>
    <property type="project" value="InterPro"/>
</dbReference>
<dbReference type="Gene3D" id="2.40.30.60">
    <property type="entry name" value="RimM"/>
    <property type="match status" value="1"/>
</dbReference>
<accession>A0A918KIY7</accession>
<dbReference type="SUPFAM" id="SSF50346">
    <property type="entry name" value="PRC-barrel domain"/>
    <property type="match status" value="1"/>
</dbReference>
<evidence type="ECO:0000259" key="7">
    <source>
        <dbReference type="Pfam" id="PF24986"/>
    </source>
</evidence>
<dbReference type="GO" id="GO:0006364">
    <property type="term" value="P:rRNA processing"/>
    <property type="evidence" value="ECO:0007669"/>
    <property type="project" value="UniProtKB-UniRule"/>
</dbReference>
<dbReference type="EMBL" id="BMXR01000009">
    <property type="protein sequence ID" value="GGX64706.1"/>
    <property type="molecule type" value="Genomic_DNA"/>
</dbReference>
<evidence type="ECO:0000259" key="6">
    <source>
        <dbReference type="Pfam" id="PF01782"/>
    </source>
</evidence>
<dbReference type="InterPro" id="IPR009000">
    <property type="entry name" value="Transl_B-barrel_sf"/>
</dbReference>
<reference evidence="8" key="1">
    <citation type="journal article" date="2014" name="Int. J. Syst. Evol. Microbiol.">
        <title>Complete genome sequence of Corynebacterium casei LMG S-19264T (=DSM 44701T), isolated from a smear-ripened cheese.</title>
        <authorList>
            <consortium name="US DOE Joint Genome Institute (JGI-PGF)"/>
            <person name="Walter F."/>
            <person name="Albersmeier A."/>
            <person name="Kalinowski J."/>
            <person name="Ruckert C."/>
        </authorList>
    </citation>
    <scope>NUCLEOTIDE SEQUENCE</scope>
    <source>
        <strain evidence="8">KCTC 22169</strain>
    </source>
</reference>
<comment type="similarity">
    <text evidence="5">Belongs to the RimM family.</text>
</comment>
<evidence type="ECO:0000256" key="1">
    <source>
        <dbReference type="ARBA" id="ARBA00022490"/>
    </source>
</evidence>
<evidence type="ECO:0000313" key="9">
    <source>
        <dbReference type="Proteomes" id="UP000626148"/>
    </source>
</evidence>
<protein>
    <recommendedName>
        <fullName evidence="5">Ribosome maturation factor RimM</fullName>
    </recommendedName>
</protein>
<dbReference type="Pfam" id="PF24986">
    <property type="entry name" value="PRC_RimM"/>
    <property type="match status" value="1"/>
</dbReference>
<dbReference type="PANTHER" id="PTHR33692:SF1">
    <property type="entry name" value="RIBOSOME MATURATION FACTOR RIMM"/>
    <property type="match status" value="1"/>
</dbReference>
<keyword evidence="3 5" id="KW-0698">rRNA processing</keyword>
<gene>
    <name evidence="5 8" type="primary">rimM</name>
    <name evidence="8" type="ORF">GCM10007392_35670</name>
</gene>
<reference evidence="8" key="2">
    <citation type="submission" date="2020-09" db="EMBL/GenBank/DDBJ databases">
        <authorList>
            <person name="Sun Q."/>
            <person name="Kim S."/>
        </authorList>
    </citation>
    <scope>NUCLEOTIDE SEQUENCE</scope>
    <source>
        <strain evidence="8">KCTC 22169</strain>
    </source>
</reference>
<keyword evidence="2 5" id="KW-0690">Ribosome biogenesis</keyword>
<dbReference type="InterPro" id="IPR056792">
    <property type="entry name" value="PRC_RimM"/>
</dbReference>
<keyword evidence="1 5" id="KW-0963">Cytoplasm</keyword>
<evidence type="ECO:0000256" key="4">
    <source>
        <dbReference type="ARBA" id="ARBA00023186"/>
    </source>
</evidence>
<evidence type="ECO:0000256" key="3">
    <source>
        <dbReference type="ARBA" id="ARBA00022552"/>
    </source>
</evidence>
<sequence>MTPFDPEKMIVLGRVSSVYGVKGWVKVYSYTEPMDRILDYGQWMLNQNGQWNLVTVDKGRSHGKGMVAHFEGCDDREIAKQYCGAEIAVPRDRLPELPEGEFYWFELEGLTVVNLDGVNFGKVDYMMSAGPGNDVLVVKGGADSIDRQERLIPYVPDVYVMDVDLDIGRILVDWDPEF</sequence>
<dbReference type="NCBIfam" id="TIGR02273">
    <property type="entry name" value="16S_RimM"/>
    <property type="match status" value="1"/>
</dbReference>
<dbReference type="InterPro" id="IPR036976">
    <property type="entry name" value="RimM_N_sf"/>
</dbReference>
<proteinExistence type="inferred from homology"/>
<dbReference type="HAMAP" id="MF_00014">
    <property type="entry name" value="Ribosome_mat_RimM"/>
    <property type="match status" value="1"/>
</dbReference>
<comment type="function">
    <text evidence="5">An accessory protein needed during the final step in the assembly of 30S ribosomal subunit, possibly for assembly of the head region. Essential for efficient processing of 16S rRNA. May be needed both before and after RbfA during the maturation of 16S rRNA. It has affinity for free ribosomal 30S subunits but not for 70S ribosomes.</text>
</comment>
<dbReference type="InterPro" id="IPR011033">
    <property type="entry name" value="PRC_barrel-like_sf"/>
</dbReference>
<feature type="domain" description="RimM N-terminal" evidence="6">
    <location>
        <begin position="12"/>
        <end position="92"/>
    </location>
</feature>
<evidence type="ECO:0000256" key="2">
    <source>
        <dbReference type="ARBA" id="ARBA00022517"/>
    </source>
</evidence>
<comment type="subunit">
    <text evidence="5">Binds ribosomal protein uS19.</text>
</comment>
<organism evidence="8 9">
    <name type="scientific">Saccharospirillum salsuginis</name>
    <dbReference type="NCBI Taxonomy" id="418750"/>
    <lineage>
        <taxon>Bacteria</taxon>
        <taxon>Pseudomonadati</taxon>
        <taxon>Pseudomonadota</taxon>
        <taxon>Gammaproteobacteria</taxon>
        <taxon>Oceanospirillales</taxon>
        <taxon>Saccharospirillaceae</taxon>
        <taxon>Saccharospirillum</taxon>
    </lineage>
</organism>
<dbReference type="Proteomes" id="UP000626148">
    <property type="component" value="Unassembled WGS sequence"/>
</dbReference>
<dbReference type="InterPro" id="IPR011961">
    <property type="entry name" value="RimM"/>
</dbReference>
<dbReference type="GO" id="GO:0005737">
    <property type="term" value="C:cytoplasm"/>
    <property type="evidence" value="ECO:0007669"/>
    <property type="project" value="UniProtKB-SubCell"/>
</dbReference>
<feature type="domain" description="Ribosome maturation factor RimM PRC barrel" evidence="7">
    <location>
        <begin position="104"/>
        <end position="175"/>
    </location>
</feature>
<dbReference type="PANTHER" id="PTHR33692">
    <property type="entry name" value="RIBOSOME MATURATION FACTOR RIMM"/>
    <property type="match status" value="1"/>
</dbReference>
<comment type="domain">
    <text evidence="5">The PRC barrel domain binds ribosomal protein uS19.</text>
</comment>
<dbReference type="GO" id="GO:0042274">
    <property type="term" value="P:ribosomal small subunit biogenesis"/>
    <property type="evidence" value="ECO:0007669"/>
    <property type="project" value="UniProtKB-UniRule"/>
</dbReference>
<keyword evidence="4 5" id="KW-0143">Chaperone</keyword>
<dbReference type="Pfam" id="PF01782">
    <property type="entry name" value="RimM"/>
    <property type="match status" value="1"/>
</dbReference>
<dbReference type="InterPro" id="IPR002676">
    <property type="entry name" value="RimM_N"/>
</dbReference>
<dbReference type="Gene3D" id="2.30.30.240">
    <property type="entry name" value="PRC-barrel domain"/>
    <property type="match status" value="1"/>
</dbReference>
<evidence type="ECO:0000313" key="8">
    <source>
        <dbReference type="EMBL" id="GGX64706.1"/>
    </source>
</evidence>
<dbReference type="SUPFAM" id="SSF50447">
    <property type="entry name" value="Translation proteins"/>
    <property type="match status" value="1"/>
</dbReference>
<dbReference type="GO" id="GO:0005840">
    <property type="term" value="C:ribosome"/>
    <property type="evidence" value="ECO:0007669"/>
    <property type="project" value="InterPro"/>
</dbReference>
<dbReference type="RefSeq" id="WP_189611190.1">
    <property type="nucleotide sequence ID" value="NZ_BMXR01000009.1"/>
</dbReference>
<comment type="caution">
    <text evidence="8">The sequence shown here is derived from an EMBL/GenBank/DDBJ whole genome shotgun (WGS) entry which is preliminary data.</text>
</comment>
<keyword evidence="9" id="KW-1185">Reference proteome</keyword>
<comment type="subcellular location">
    <subcellularLocation>
        <location evidence="5">Cytoplasm</location>
    </subcellularLocation>
</comment>